<evidence type="ECO:0000256" key="5">
    <source>
        <dbReference type="ARBA" id="ARBA00022777"/>
    </source>
</evidence>
<keyword evidence="5 8" id="KW-0418">Kinase</keyword>
<dbReference type="EMBL" id="FNNO01000010">
    <property type="protein sequence ID" value="SDX16848.1"/>
    <property type="molecule type" value="Genomic_DNA"/>
</dbReference>
<dbReference type="CDD" id="cd00082">
    <property type="entry name" value="HisKA"/>
    <property type="match status" value="1"/>
</dbReference>
<dbReference type="SMART" id="SM00388">
    <property type="entry name" value="HisKA"/>
    <property type="match status" value="1"/>
</dbReference>
<evidence type="ECO:0000256" key="2">
    <source>
        <dbReference type="ARBA" id="ARBA00012438"/>
    </source>
</evidence>
<keyword evidence="9" id="KW-1185">Reference proteome</keyword>
<dbReference type="InterPro" id="IPR036890">
    <property type="entry name" value="HATPase_C_sf"/>
</dbReference>
<dbReference type="Gene3D" id="3.30.450.40">
    <property type="match status" value="1"/>
</dbReference>
<dbReference type="AlphaFoldDB" id="A0A8X8IDL7"/>
<dbReference type="RefSeq" id="WP_092724221.1">
    <property type="nucleotide sequence ID" value="NZ_FNNO01000010.1"/>
</dbReference>
<reference evidence="8 9" key="1">
    <citation type="submission" date="2016-10" db="EMBL/GenBank/DDBJ databases">
        <authorList>
            <person name="Varghese N."/>
            <person name="Submissions S."/>
        </authorList>
    </citation>
    <scope>NUCLEOTIDE SEQUENCE [LARGE SCALE GENOMIC DNA]</scope>
    <source>
        <strain evidence="8 9">DSM 25353</strain>
    </source>
</reference>
<dbReference type="EC" id="2.7.13.3" evidence="2"/>
<evidence type="ECO:0000313" key="9">
    <source>
        <dbReference type="Proteomes" id="UP000198711"/>
    </source>
</evidence>
<dbReference type="InterPro" id="IPR050736">
    <property type="entry name" value="Sensor_HK_Regulatory"/>
</dbReference>
<accession>A0A8X8IDL7</accession>
<dbReference type="InterPro" id="IPR029016">
    <property type="entry name" value="GAF-like_dom_sf"/>
</dbReference>
<dbReference type="Pfam" id="PF00512">
    <property type="entry name" value="HisKA"/>
    <property type="match status" value="1"/>
</dbReference>
<dbReference type="Pfam" id="PF02518">
    <property type="entry name" value="HATPase_c"/>
    <property type="match status" value="1"/>
</dbReference>
<evidence type="ECO:0000259" key="7">
    <source>
        <dbReference type="PROSITE" id="PS50109"/>
    </source>
</evidence>
<dbReference type="Gene3D" id="1.10.287.130">
    <property type="match status" value="1"/>
</dbReference>
<dbReference type="InterPro" id="IPR003661">
    <property type="entry name" value="HisK_dim/P_dom"/>
</dbReference>
<protein>
    <recommendedName>
        <fullName evidence="2">histidine kinase</fullName>
        <ecNumber evidence="2">2.7.13.3</ecNumber>
    </recommendedName>
</protein>
<name>A0A8X8IDL7_9BACT</name>
<keyword evidence="6" id="KW-0902">Two-component regulatory system</keyword>
<dbReference type="Gene3D" id="3.30.565.10">
    <property type="entry name" value="Histidine kinase-like ATPase, C-terminal domain"/>
    <property type="match status" value="1"/>
</dbReference>
<dbReference type="InterPro" id="IPR004358">
    <property type="entry name" value="Sig_transdc_His_kin-like_C"/>
</dbReference>
<organism evidence="8 9">
    <name type="scientific">Hydrobacter penzbergensis</name>
    <dbReference type="NCBI Taxonomy" id="1235997"/>
    <lineage>
        <taxon>Bacteria</taxon>
        <taxon>Pseudomonadati</taxon>
        <taxon>Bacteroidota</taxon>
        <taxon>Chitinophagia</taxon>
        <taxon>Chitinophagales</taxon>
        <taxon>Chitinophagaceae</taxon>
        <taxon>Hydrobacter</taxon>
    </lineage>
</organism>
<comment type="catalytic activity">
    <reaction evidence="1">
        <text>ATP + protein L-histidine = ADP + protein N-phospho-L-histidine.</text>
        <dbReference type="EC" id="2.7.13.3"/>
    </reaction>
</comment>
<dbReference type="InterPro" id="IPR003594">
    <property type="entry name" value="HATPase_dom"/>
</dbReference>
<dbReference type="GO" id="GO:0000155">
    <property type="term" value="F:phosphorelay sensor kinase activity"/>
    <property type="evidence" value="ECO:0007669"/>
    <property type="project" value="InterPro"/>
</dbReference>
<dbReference type="SMART" id="SM00387">
    <property type="entry name" value="HATPase_c"/>
    <property type="match status" value="1"/>
</dbReference>
<gene>
    <name evidence="8" type="ORF">SAMN05444410_11022</name>
</gene>
<dbReference type="PRINTS" id="PR00344">
    <property type="entry name" value="BCTRLSENSOR"/>
</dbReference>
<evidence type="ECO:0000256" key="4">
    <source>
        <dbReference type="ARBA" id="ARBA00022679"/>
    </source>
</evidence>
<dbReference type="SUPFAM" id="SSF47384">
    <property type="entry name" value="Homodimeric domain of signal transducing histidine kinase"/>
    <property type="match status" value="1"/>
</dbReference>
<evidence type="ECO:0000256" key="1">
    <source>
        <dbReference type="ARBA" id="ARBA00000085"/>
    </source>
</evidence>
<dbReference type="Proteomes" id="UP000198711">
    <property type="component" value="Unassembled WGS sequence"/>
</dbReference>
<comment type="caution">
    <text evidence="8">The sequence shown here is derived from an EMBL/GenBank/DDBJ whole genome shotgun (WGS) entry which is preliminary data.</text>
</comment>
<dbReference type="PANTHER" id="PTHR43711:SF31">
    <property type="entry name" value="HISTIDINE KINASE"/>
    <property type="match status" value="1"/>
</dbReference>
<dbReference type="PANTHER" id="PTHR43711">
    <property type="entry name" value="TWO-COMPONENT HISTIDINE KINASE"/>
    <property type="match status" value="1"/>
</dbReference>
<proteinExistence type="predicted"/>
<evidence type="ECO:0000313" key="8">
    <source>
        <dbReference type="EMBL" id="SDX16848.1"/>
    </source>
</evidence>
<dbReference type="SUPFAM" id="SSF55874">
    <property type="entry name" value="ATPase domain of HSP90 chaperone/DNA topoisomerase II/histidine kinase"/>
    <property type="match status" value="1"/>
</dbReference>
<evidence type="ECO:0000256" key="3">
    <source>
        <dbReference type="ARBA" id="ARBA00022553"/>
    </source>
</evidence>
<dbReference type="SUPFAM" id="SSF55781">
    <property type="entry name" value="GAF domain-like"/>
    <property type="match status" value="1"/>
</dbReference>
<dbReference type="PROSITE" id="PS50109">
    <property type="entry name" value="HIS_KIN"/>
    <property type="match status" value="1"/>
</dbReference>
<evidence type="ECO:0000256" key="6">
    <source>
        <dbReference type="ARBA" id="ARBA00023012"/>
    </source>
</evidence>
<feature type="domain" description="Histidine kinase" evidence="7">
    <location>
        <begin position="175"/>
        <end position="400"/>
    </location>
</feature>
<keyword evidence="4" id="KW-0808">Transferase</keyword>
<sequence>MSFNEEERVWTLSQFDIDYLEISDSFKDLTRLAAKIAGTDISLINLIDSYTQWTIANYGLNIEQMPKEESVCQYTIKVPQRFEVKKLSEDERFKKKYYVAGEPYVDYYFGVPLTTSGGFNLGALCVLDKAEKELSPEKIDLLKIVAREVVSRLETLKIIRELKSSAELAKYNQQKVAHDIRGPLAGIIGLTKIINEQSQDLSKEEVLEFVQMIYKAGNSLLDLLSEILRQEDRAEMNKQQSRKEAYTIKSLKNKLEQLYSPQAHNKDIVLKIQIDASSNTDVHFPKNKITQIIGNLVTNAIKFTPAGGKVEVGLCLTIGKDLHNNLKIVVSDTGIGLTDSEILKILNKEKESTAGTEGEAGFGFGLPLVKRLVDDLKGEMQIVSSPGNGTTFTVTVNVERI</sequence>
<dbReference type="InterPro" id="IPR005467">
    <property type="entry name" value="His_kinase_dom"/>
</dbReference>
<dbReference type="InterPro" id="IPR036097">
    <property type="entry name" value="HisK_dim/P_sf"/>
</dbReference>
<keyword evidence="3" id="KW-0597">Phosphoprotein</keyword>